<dbReference type="AlphaFoldDB" id="A0A835H9K3"/>
<accession>A0A835H9K3</accession>
<evidence type="ECO:0000313" key="1">
    <source>
        <dbReference type="EMBL" id="KAF9594108.1"/>
    </source>
</evidence>
<proteinExistence type="predicted"/>
<dbReference type="EMBL" id="JADFTS010000008">
    <property type="protein sequence ID" value="KAF9594108.1"/>
    <property type="molecule type" value="Genomic_DNA"/>
</dbReference>
<reference evidence="1 2" key="1">
    <citation type="submission" date="2020-10" db="EMBL/GenBank/DDBJ databases">
        <title>The Coptis chinensis genome and diversification of protoberbering-type alkaloids.</title>
        <authorList>
            <person name="Wang B."/>
            <person name="Shu S."/>
            <person name="Song C."/>
            <person name="Liu Y."/>
        </authorList>
    </citation>
    <scope>NUCLEOTIDE SEQUENCE [LARGE SCALE GENOMIC DNA]</scope>
    <source>
        <strain evidence="1">HL-2020</strain>
        <tissue evidence="1">Leaf</tissue>
    </source>
</reference>
<evidence type="ECO:0000313" key="2">
    <source>
        <dbReference type="Proteomes" id="UP000631114"/>
    </source>
</evidence>
<gene>
    <name evidence="1" type="ORF">IFM89_027426</name>
</gene>
<comment type="caution">
    <text evidence="1">The sequence shown here is derived from an EMBL/GenBank/DDBJ whole genome shotgun (WGS) entry which is preliminary data.</text>
</comment>
<protein>
    <recommendedName>
        <fullName evidence="3">RNase H type-1 domain-containing protein</fullName>
    </recommendedName>
</protein>
<dbReference type="OrthoDB" id="1731261at2759"/>
<evidence type="ECO:0008006" key="3">
    <source>
        <dbReference type="Google" id="ProtNLM"/>
    </source>
</evidence>
<organism evidence="1 2">
    <name type="scientific">Coptis chinensis</name>
    <dbReference type="NCBI Taxonomy" id="261450"/>
    <lineage>
        <taxon>Eukaryota</taxon>
        <taxon>Viridiplantae</taxon>
        <taxon>Streptophyta</taxon>
        <taxon>Embryophyta</taxon>
        <taxon>Tracheophyta</taxon>
        <taxon>Spermatophyta</taxon>
        <taxon>Magnoliopsida</taxon>
        <taxon>Ranunculales</taxon>
        <taxon>Ranunculaceae</taxon>
        <taxon>Coptidoideae</taxon>
        <taxon>Coptis</taxon>
    </lineage>
</organism>
<keyword evidence="2" id="KW-1185">Reference proteome</keyword>
<name>A0A835H9K3_9MAGN</name>
<dbReference type="Proteomes" id="UP000631114">
    <property type="component" value="Unassembled WGS sequence"/>
</dbReference>
<sequence length="96" mass="10936">MGKDKDDQVLKRVECALTKGWQHIWLETNSEATALAFNMDKLPWMLLPRWMNCKGQLVKFKISSIWREANFTVDTLAKAGATLQDNVTNLVNGKPD</sequence>